<dbReference type="PANTHER" id="PTHR47505:SF1">
    <property type="entry name" value="DNA UTILIZATION PROTEIN YHGH"/>
    <property type="match status" value="1"/>
</dbReference>
<keyword evidence="5" id="KW-1185">Reference proteome</keyword>
<dbReference type="InterPro" id="IPR000836">
    <property type="entry name" value="PRTase_dom"/>
</dbReference>
<protein>
    <submittedName>
        <fullName evidence="4">ComF family protein</fullName>
    </submittedName>
</protein>
<dbReference type="EMBL" id="JABXXR010000023">
    <property type="protein sequence ID" value="NVN39991.1"/>
    <property type="molecule type" value="Genomic_DNA"/>
</dbReference>
<feature type="domain" description="Phosphoribosyltransferase" evidence="2">
    <location>
        <begin position="183"/>
        <end position="245"/>
    </location>
</feature>
<dbReference type="Proteomes" id="UP000585665">
    <property type="component" value="Unassembled WGS sequence"/>
</dbReference>
<dbReference type="SUPFAM" id="SSF53271">
    <property type="entry name" value="PRTase-like"/>
    <property type="match status" value="1"/>
</dbReference>
<accession>A0A850PFS7</accession>
<dbReference type="Pfam" id="PF00156">
    <property type="entry name" value="Pribosyltran"/>
    <property type="match status" value="1"/>
</dbReference>
<dbReference type="AlphaFoldDB" id="A0A850PFS7"/>
<dbReference type="PANTHER" id="PTHR47505">
    <property type="entry name" value="DNA UTILIZATION PROTEIN YHGH"/>
    <property type="match status" value="1"/>
</dbReference>
<dbReference type="InterPro" id="IPR029057">
    <property type="entry name" value="PRTase-like"/>
</dbReference>
<evidence type="ECO:0000259" key="3">
    <source>
        <dbReference type="Pfam" id="PF18912"/>
    </source>
</evidence>
<dbReference type="RefSeq" id="WP_176612968.1">
    <property type="nucleotide sequence ID" value="NZ_JABXXR010000023.1"/>
</dbReference>
<dbReference type="InterPro" id="IPR051910">
    <property type="entry name" value="ComF/GntX_DNA_util-trans"/>
</dbReference>
<gene>
    <name evidence="4" type="ORF">HUK82_05365</name>
</gene>
<evidence type="ECO:0000256" key="1">
    <source>
        <dbReference type="ARBA" id="ARBA00008007"/>
    </source>
</evidence>
<evidence type="ECO:0000313" key="5">
    <source>
        <dbReference type="Proteomes" id="UP000585665"/>
    </source>
</evidence>
<proteinExistence type="inferred from homology"/>
<dbReference type="Pfam" id="PF18912">
    <property type="entry name" value="DZR_2"/>
    <property type="match status" value="1"/>
</dbReference>
<organism evidence="4 5">
    <name type="scientific">Ameyamaea chiangmaiensis</name>
    <dbReference type="NCBI Taxonomy" id="442969"/>
    <lineage>
        <taxon>Bacteria</taxon>
        <taxon>Pseudomonadati</taxon>
        <taxon>Pseudomonadota</taxon>
        <taxon>Alphaproteobacteria</taxon>
        <taxon>Acetobacterales</taxon>
        <taxon>Acetobacteraceae</taxon>
        <taxon>Ameyamaea</taxon>
    </lineage>
</organism>
<reference evidence="4 5" key="1">
    <citation type="submission" date="2020-06" db="EMBL/GenBank/DDBJ databases">
        <title>Description of novel acetic acid bacteria.</title>
        <authorList>
            <person name="Sombolestani A."/>
        </authorList>
    </citation>
    <scope>NUCLEOTIDE SEQUENCE [LARGE SCALE GENOMIC DNA]</scope>
    <source>
        <strain evidence="4 5">LMG 27010</strain>
    </source>
</reference>
<name>A0A850PFS7_9PROT</name>
<sequence length="269" mass="29168">MSAVQRIRRVCLAALDLLLPPHCTGCGAEVMAHDTFCADCFGQIEIVHTPYCVRCGVPVPAAGFLNGAKTCARCALRPPPWTAARAAFVYNERSRDLILPLKYADRTTNASVLGTFMRRIGADLLHDADLLVPVPLHRARLRHRRYNQAALLARAVGRRSGVPLMVDALVRTRSTTPLAGLGAEARARAVASSIAVRESRRHHVRDRAIVLVDDVLTTGATAGECARALLAAGAARVDLLVAARTTWSEREDISTPDIENRNFAVTLTH</sequence>
<evidence type="ECO:0000259" key="2">
    <source>
        <dbReference type="Pfam" id="PF00156"/>
    </source>
</evidence>
<dbReference type="InterPro" id="IPR044005">
    <property type="entry name" value="DZR_2"/>
</dbReference>
<feature type="domain" description="Double zinc ribbon" evidence="3">
    <location>
        <begin position="14"/>
        <end position="75"/>
    </location>
</feature>
<evidence type="ECO:0000313" key="4">
    <source>
        <dbReference type="EMBL" id="NVN39991.1"/>
    </source>
</evidence>
<comment type="caution">
    <text evidence="4">The sequence shown here is derived from an EMBL/GenBank/DDBJ whole genome shotgun (WGS) entry which is preliminary data.</text>
</comment>
<dbReference type="Gene3D" id="3.40.50.2020">
    <property type="match status" value="1"/>
</dbReference>
<comment type="similarity">
    <text evidence="1">Belongs to the ComF/GntX family.</text>
</comment>